<comment type="similarity">
    <text evidence="2">Belongs to the FAD-binding monooxygenase family.</text>
</comment>
<dbReference type="Gene3D" id="3.40.50.1820">
    <property type="entry name" value="alpha/beta hydrolase"/>
    <property type="match status" value="1"/>
</dbReference>
<dbReference type="KEGG" id="phao:HF685_04965"/>
<gene>
    <name evidence="12" type="ORF">HF685_04965</name>
</gene>
<keyword evidence="5 12" id="KW-0378">Hydrolase</keyword>
<comment type="cofactor">
    <cofactor evidence="1">
        <name>FAD</name>
        <dbReference type="ChEBI" id="CHEBI:57692"/>
    </cofactor>
</comment>
<keyword evidence="6" id="KW-0274">FAD</keyword>
<dbReference type="SUPFAM" id="SSF53474">
    <property type="entry name" value="alpha/beta-Hydrolases"/>
    <property type="match status" value="1"/>
</dbReference>
<keyword evidence="10" id="KW-1133">Transmembrane helix</keyword>
<dbReference type="Pfam" id="PF07859">
    <property type="entry name" value="Abhydrolase_3"/>
    <property type="match status" value="1"/>
</dbReference>
<evidence type="ECO:0000256" key="10">
    <source>
        <dbReference type="SAM" id="Phobius"/>
    </source>
</evidence>
<evidence type="ECO:0000256" key="4">
    <source>
        <dbReference type="ARBA" id="ARBA00022630"/>
    </source>
</evidence>
<keyword evidence="10" id="KW-0472">Membrane</keyword>
<dbReference type="FunFam" id="3.40.50.1820:FF:000089">
    <property type="entry name" value="Alpha/beta hydrolase"/>
    <property type="match status" value="1"/>
</dbReference>
<accession>A0A6H2DJ62</accession>
<keyword evidence="7" id="KW-0521">NADP</keyword>
<dbReference type="AlphaFoldDB" id="A0A6H2DJ62"/>
<name>A0A6H2DJ62_9SPHN</name>
<dbReference type="GO" id="GO:0004497">
    <property type="term" value="F:monooxygenase activity"/>
    <property type="evidence" value="ECO:0007669"/>
    <property type="project" value="UniProtKB-KW"/>
</dbReference>
<sequence>MPESSNEKLSVVVVGAGFAGLYLLYRLRKMGLSARAFEAGDDVGGTWYWNRYPGARCDIESIDYSYSFDTELEQDWEWTEKYATQPEILRYAQHVAEKHDLKRDITFNTRVMKAVWNEETSLWTVTTENGEVTTCQYFIMATGCLSQPKNIDIEGADHFGGEIYKTHSWPHDGVDFSGKRVGIIGTGSSGIQSIPLIAEQAAHTTVFQRTANYSIPAGNGPISKEKLAIKQRYQDYREEARWTPVGVPGKETVDFTFMVSDEDREKRYEALWNTGAIPHIGSEFADILSNKEANDTLAEFARKKIRSVIDDPEVAEILSPTSFPICTKRACLDSGYFETFNKPNVSLVDIRKNPITEITETGIATADQNFEFDAIVFATGFDAMTGALLAVDIQGRNGQTLKEKWADGPVNYLGLTVSGFPNFFMITGPGSPSVLSNMIVSIEQHVDWITDCISYMQKENLAVIDATLTAESGWVKYSTDFSDLTLFPMANSWYMGANVPGKPRVCLPFVGGVGAYRRACNDVAAQDYLGFKFDGPGGPRCNDGLVRRQQPDVVGLLEMMAEMDLPAMETLPVDDARAMSVAMNAGTPPGPAVGEVIDGKFPGADGDLDYRLYRPATPGPHPVTLYFHGGGWVLGDHTSDDAFCRDLCRQSDTMVVSANYRHGPEARFPAAADDGFAALNWVAGNIESLGGISGQLAVCGWSAGGNIAAVVCQLARDSGGPDIAGQFLITPVTDCDDDRPSMRDNAEGFVLTKALMDWFWDNYADPADRADPKASPLRATDLSNLPPALIVTAEFDPLRDQGRDYADALAAAGTPTRYITYPGQIHTSFASVGTILSANEAREEIAASLKQCFKVMEPAS</sequence>
<evidence type="ECO:0000256" key="3">
    <source>
        <dbReference type="ARBA" id="ARBA00010515"/>
    </source>
</evidence>
<dbReference type="Gene3D" id="3.50.50.60">
    <property type="entry name" value="FAD/NAD(P)-binding domain"/>
    <property type="match status" value="2"/>
</dbReference>
<evidence type="ECO:0000256" key="7">
    <source>
        <dbReference type="ARBA" id="ARBA00022857"/>
    </source>
</evidence>
<evidence type="ECO:0000256" key="5">
    <source>
        <dbReference type="ARBA" id="ARBA00022801"/>
    </source>
</evidence>
<evidence type="ECO:0000313" key="12">
    <source>
        <dbReference type="EMBL" id="QJB68712.1"/>
    </source>
</evidence>
<evidence type="ECO:0000259" key="11">
    <source>
        <dbReference type="Pfam" id="PF07859"/>
    </source>
</evidence>
<keyword evidence="10" id="KW-0812">Transmembrane</keyword>
<dbReference type="RefSeq" id="WP_168818554.1">
    <property type="nucleotide sequence ID" value="NZ_CP051217.1"/>
</dbReference>
<dbReference type="PANTHER" id="PTHR43098">
    <property type="entry name" value="L-ORNITHINE N(5)-MONOOXYGENASE-RELATED"/>
    <property type="match status" value="1"/>
</dbReference>
<organism evidence="12 13">
    <name type="scientific">Parasphingorhabdus halotolerans</name>
    <dbReference type="NCBI Taxonomy" id="2725558"/>
    <lineage>
        <taxon>Bacteria</taxon>
        <taxon>Pseudomonadati</taxon>
        <taxon>Pseudomonadota</taxon>
        <taxon>Alphaproteobacteria</taxon>
        <taxon>Sphingomonadales</taxon>
        <taxon>Sphingomonadaceae</taxon>
        <taxon>Parasphingorhabdus</taxon>
    </lineage>
</organism>
<dbReference type="PANTHER" id="PTHR43098:SF3">
    <property type="entry name" value="L-ORNITHINE N(5)-MONOOXYGENASE-RELATED"/>
    <property type="match status" value="1"/>
</dbReference>
<evidence type="ECO:0000256" key="8">
    <source>
        <dbReference type="ARBA" id="ARBA00023002"/>
    </source>
</evidence>
<feature type="transmembrane region" description="Helical" evidence="10">
    <location>
        <begin position="6"/>
        <end position="25"/>
    </location>
</feature>
<evidence type="ECO:0000256" key="2">
    <source>
        <dbReference type="ARBA" id="ARBA00010139"/>
    </source>
</evidence>
<evidence type="ECO:0000313" key="13">
    <source>
        <dbReference type="Proteomes" id="UP000501600"/>
    </source>
</evidence>
<keyword evidence="4" id="KW-0285">Flavoprotein</keyword>
<dbReference type="InterPro" id="IPR050775">
    <property type="entry name" value="FAD-binding_Monooxygenases"/>
</dbReference>
<keyword evidence="13" id="KW-1185">Reference proteome</keyword>
<dbReference type="Pfam" id="PF13738">
    <property type="entry name" value="Pyr_redox_3"/>
    <property type="match status" value="1"/>
</dbReference>
<dbReference type="Proteomes" id="UP000501600">
    <property type="component" value="Chromosome"/>
</dbReference>
<reference evidence="12 13" key="1">
    <citation type="submission" date="2020-04" db="EMBL/GenBank/DDBJ databases">
        <title>Genome sequence for Sphingorhabdus sp. strain M1.</title>
        <authorList>
            <person name="Park S.-J."/>
        </authorList>
    </citation>
    <scope>NUCLEOTIDE SEQUENCE [LARGE SCALE GENOMIC DNA]</scope>
    <source>
        <strain evidence="12 13">JK6</strain>
    </source>
</reference>
<keyword evidence="9" id="KW-0503">Monooxygenase</keyword>
<proteinExistence type="inferred from homology"/>
<feature type="domain" description="Alpha/beta hydrolase fold-3" evidence="11">
    <location>
        <begin position="625"/>
        <end position="827"/>
    </location>
</feature>
<dbReference type="InterPro" id="IPR013094">
    <property type="entry name" value="AB_hydrolase_3"/>
</dbReference>
<protein>
    <submittedName>
        <fullName evidence="12">Alpha/beta hydrolase fold domain-containing protein</fullName>
    </submittedName>
</protein>
<evidence type="ECO:0000256" key="1">
    <source>
        <dbReference type="ARBA" id="ARBA00001974"/>
    </source>
</evidence>
<dbReference type="InterPro" id="IPR029058">
    <property type="entry name" value="AB_hydrolase_fold"/>
</dbReference>
<evidence type="ECO:0000256" key="9">
    <source>
        <dbReference type="ARBA" id="ARBA00023033"/>
    </source>
</evidence>
<keyword evidence="8" id="KW-0560">Oxidoreductase</keyword>
<evidence type="ECO:0000256" key="6">
    <source>
        <dbReference type="ARBA" id="ARBA00022827"/>
    </source>
</evidence>
<comment type="similarity">
    <text evidence="3">Belongs to the 'GDXG' lipolytic enzyme family.</text>
</comment>
<dbReference type="EMBL" id="CP051217">
    <property type="protein sequence ID" value="QJB68712.1"/>
    <property type="molecule type" value="Genomic_DNA"/>
</dbReference>
<dbReference type="GO" id="GO:0016787">
    <property type="term" value="F:hydrolase activity"/>
    <property type="evidence" value="ECO:0007669"/>
    <property type="project" value="UniProtKB-KW"/>
</dbReference>
<dbReference type="InterPro" id="IPR036188">
    <property type="entry name" value="FAD/NAD-bd_sf"/>
</dbReference>
<dbReference type="SUPFAM" id="SSF51905">
    <property type="entry name" value="FAD/NAD(P)-binding domain"/>
    <property type="match status" value="2"/>
</dbReference>